<dbReference type="Gene3D" id="3.30.70.270">
    <property type="match status" value="1"/>
</dbReference>
<feature type="chain" id="PRO_5002463492" description="diguanylate cyclase" evidence="5">
    <location>
        <begin position="27"/>
        <end position="590"/>
    </location>
</feature>
<dbReference type="PANTHER" id="PTHR45138">
    <property type="entry name" value="REGULATORY COMPONENTS OF SENSORY TRANSDUCTION SYSTEM"/>
    <property type="match status" value="1"/>
</dbReference>
<dbReference type="PROSITE" id="PS50887">
    <property type="entry name" value="GGDEF"/>
    <property type="match status" value="1"/>
</dbReference>
<dbReference type="FunFam" id="3.30.70.270:FF:000001">
    <property type="entry name" value="Diguanylate cyclase domain protein"/>
    <property type="match status" value="1"/>
</dbReference>
<evidence type="ECO:0000256" key="2">
    <source>
        <dbReference type="ARBA" id="ARBA00012528"/>
    </source>
</evidence>
<keyword evidence="5" id="KW-0732">Signal</keyword>
<dbReference type="GO" id="GO:1902201">
    <property type="term" value="P:negative regulation of bacterial-type flagellum-dependent cell motility"/>
    <property type="evidence" value="ECO:0007669"/>
    <property type="project" value="TreeGrafter"/>
</dbReference>
<evidence type="ECO:0000256" key="4">
    <source>
        <dbReference type="SAM" id="Phobius"/>
    </source>
</evidence>
<dbReference type="SUPFAM" id="SSF55073">
    <property type="entry name" value="Nucleotide cyclase"/>
    <property type="match status" value="1"/>
</dbReference>
<accession>A0A0F3L239</accession>
<evidence type="ECO:0000259" key="6">
    <source>
        <dbReference type="PROSITE" id="PS50887"/>
    </source>
</evidence>
<comment type="cofactor">
    <cofactor evidence="1">
        <name>Mg(2+)</name>
        <dbReference type="ChEBI" id="CHEBI:18420"/>
    </cofactor>
</comment>
<protein>
    <recommendedName>
        <fullName evidence="2">diguanylate cyclase</fullName>
        <ecNumber evidence="2">2.7.7.65</ecNumber>
    </recommendedName>
</protein>
<keyword evidence="4" id="KW-1133">Transmembrane helix</keyword>
<dbReference type="InterPro" id="IPR000160">
    <property type="entry name" value="GGDEF_dom"/>
</dbReference>
<dbReference type="EC" id="2.7.7.65" evidence="2"/>
<dbReference type="RefSeq" id="WP_045827525.1">
    <property type="nucleotide sequence ID" value="NZ_JZRB01000001.1"/>
</dbReference>
<organism evidence="7 8">
    <name type="scientific">Luteibacter yeojuensis</name>
    <dbReference type="NCBI Taxonomy" id="345309"/>
    <lineage>
        <taxon>Bacteria</taxon>
        <taxon>Pseudomonadati</taxon>
        <taxon>Pseudomonadota</taxon>
        <taxon>Gammaproteobacteria</taxon>
        <taxon>Lysobacterales</taxon>
        <taxon>Rhodanobacteraceae</taxon>
        <taxon>Luteibacter</taxon>
    </lineage>
</organism>
<dbReference type="EMBL" id="JZRB01000001">
    <property type="protein sequence ID" value="KJV37287.1"/>
    <property type="molecule type" value="Genomic_DNA"/>
</dbReference>
<gene>
    <name evidence="7" type="ORF">VI08_00240</name>
</gene>
<dbReference type="AlphaFoldDB" id="A0A0F3L239"/>
<dbReference type="NCBIfam" id="TIGR00254">
    <property type="entry name" value="GGDEF"/>
    <property type="match status" value="1"/>
</dbReference>
<comment type="catalytic activity">
    <reaction evidence="3">
        <text>2 GTP = 3',3'-c-di-GMP + 2 diphosphate</text>
        <dbReference type="Rhea" id="RHEA:24898"/>
        <dbReference type="ChEBI" id="CHEBI:33019"/>
        <dbReference type="ChEBI" id="CHEBI:37565"/>
        <dbReference type="ChEBI" id="CHEBI:58805"/>
        <dbReference type="EC" id="2.7.7.65"/>
    </reaction>
</comment>
<keyword evidence="4" id="KW-0812">Transmembrane</keyword>
<feature type="transmembrane region" description="Helical" evidence="4">
    <location>
        <begin position="390"/>
        <end position="407"/>
    </location>
</feature>
<dbReference type="PATRIC" id="fig|345309.4.peg.49"/>
<dbReference type="GO" id="GO:0043709">
    <property type="term" value="P:cell adhesion involved in single-species biofilm formation"/>
    <property type="evidence" value="ECO:0007669"/>
    <property type="project" value="TreeGrafter"/>
</dbReference>
<comment type="caution">
    <text evidence="7">The sequence shown here is derived from an EMBL/GenBank/DDBJ whole genome shotgun (WGS) entry which is preliminary data.</text>
</comment>
<dbReference type="SUPFAM" id="SSF48452">
    <property type="entry name" value="TPR-like"/>
    <property type="match status" value="2"/>
</dbReference>
<evidence type="ECO:0000313" key="7">
    <source>
        <dbReference type="EMBL" id="KJV37287.1"/>
    </source>
</evidence>
<dbReference type="Proteomes" id="UP000033651">
    <property type="component" value="Unassembled WGS sequence"/>
</dbReference>
<dbReference type="InterPro" id="IPR011990">
    <property type="entry name" value="TPR-like_helical_dom_sf"/>
</dbReference>
<feature type="domain" description="GGDEF" evidence="6">
    <location>
        <begin position="450"/>
        <end position="583"/>
    </location>
</feature>
<reference evidence="7 8" key="1">
    <citation type="submission" date="2015-03" db="EMBL/GenBank/DDBJ databases">
        <title>Draft genome sequence of Luteibacter yeojuensis strain SU11.</title>
        <authorList>
            <person name="Sulaiman J."/>
            <person name="Priya K."/>
            <person name="Chan K.-G."/>
        </authorList>
    </citation>
    <scope>NUCLEOTIDE SEQUENCE [LARGE SCALE GENOMIC DNA]</scope>
    <source>
        <strain evidence="7 8">SU11</strain>
    </source>
</reference>
<dbReference type="PANTHER" id="PTHR45138:SF9">
    <property type="entry name" value="DIGUANYLATE CYCLASE DGCM-RELATED"/>
    <property type="match status" value="1"/>
</dbReference>
<evidence type="ECO:0000256" key="1">
    <source>
        <dbReference type="ARBA" id="ARBA00001946"/>
    </source>
</evidence>
<evidence type="ECO:0000313" key="8">
    <source>
        <dbReference type="Proteomes" id="UP000033651"/>
    </source>
</evidence>
<name>A0A0F3L239_9GAMM</name>
<evidence type="ECO:0000256" key="5">
    <source>
        <dbReference type="SAM" id="SignalP"/>
    </source>
</evidence>
<evidence type="ECO:0000256" key="3">
    <source>
        <dbReference type="ARBA" id="ARBA00034247"/>
    </source>
</evidence>
<dbReference type="InterPro" id="IPR050469">
    <property type="entry name" value="Diguanylate_Cyclase"/>
</dbReference>
<dbReference type="CDD" id="cd01949">
    <property type="entry name" value="GGDEF"/>
    <property type="match status" value="1"/>
</dbReference>
<sequence length="590" mass="64789">MRALHRWKARGLLSALLALAGAPGMAAVAAIPNASAYIEQADQLRTTDHARFAAMLAHLHEVQPAIAPVDQWRVRYMDAWEAQFTGHYPEAERGYDDIIHRSGHPGLAAYATAQLLSLYSLTRRYEEAFALAERGVAMLPSVKDPHARYSLLRNLSQALYLADQTDVAIRYARMMADDLPPGETLCGPLFLEMAALDQAKTLRSDDAGLARAIEVCVASGKPAPANAAWLMKAEVLVYEQAPQQALAILDRIDASIAHERYFQAQAQSLRLRAMANDQLGRDAEASRDALAAIALFQSGDIDEALRDVYHVLYNVEKRAGHAEAALSYFQQYATQDRAYLNDASARTRALETVRQRALVEALEADKLTKQNGMLKLQQALSLKAVEASRLSIALLLAVLAAVVLWLVRTKRSQLRFRQMSRHDGLTGILNHQHFMAELEHQLHELASRNAPACLVLLDLDHFKAVNDTYGHIVGDVVLQRAVATCKQQIRPVDIFGRLGGEEFGILLPECYPEQAIVIANCIRAAIEATPVDVDGHSVAYSTSVGVASTMFSGYGVQGLRREADAALYRAKRAGRNRVMTDLQGDGLVGV</sequence>
<dbReference type="InterPro" id="IPR043128">
    <property type="entry name" value="Rev_trsase/Diguanyl_cyclase"/>
</dbReference>
<dbReference type="Gene3D" id="1.25.40.10">
    <property type="entry name" value="Tetratricopeptide repeat domain"/>
    <property type="match status" value="1"/>
</dbReference>
<dbReference type="GO" id="GO:0052621">
    <property type="term" value="F:diguanylate cyclase activity"/>
    <property type="evidence" value="ECO:0007669"/>
    <property type="project" value="UniProtKB-EC"/>
</dbReference>
<keyword evidence="8" id="KW-1185">Reference proteome</keyword>
<keyword evidence="4" id="KW-0472">Membrane</keyword>
<dbReference type="GO" id="GO:0005886">
    <property type="term" value="C:plasma membrane"/>
    <property type="evidence" value="ECO:0007669"/>
    <property type="project" value="TreeGrafter"/>
</dbReference>
<dbReference type="Pfam" id="PF00990">
    <property type="entry name" value="GGDEF"/>
    <property type="match status" value="1"/>
</dbReference>
<dbReference type="InterPro" id="IPR029787">
    <property type="entry name" value="Nucleotide_cyclase"/>
</dbReference>
<dbReference type="SMART" id="SM00267">
    <property type="entry name" value="GGDEF"/>
    <property type="match status" value="1"/>
</dbReference>
<proteinExistence type="predicted"/>
<feature type="signal peptide" evidence="5">
    <location>
        <begin position="1"/>
        <end position="26"/>
    </location>
</feature>